<comment type="caution">
    <text evidence="3">The sequence shown here is derived from an EMBL/GenBank/DDBJ whole genome shotgun (WGS) entry which is preliminary data.</text>
</comment>
<feature type="coiled-coil region" evidence="1">
    <location>
        <begin position="296"/>
        <end position="323"/>
    </location>
</feature>
<organism evidence="3 4">
    <name type="scientific">Lactuca virosa</name>
    <dbReference type="NCBI Taxonomy" id="75947"/>
    <lineage>
        <taxon>Eukaryota</taxon>
        <taxon>Viridiplantae</taxon>
        <taxon>Streptophyta</taxon>
        <taxon>Embryophyta</taxon>
        <taxon>Tracheophyta</taxon>
        <taxon>Spermatophyta</taxon>
        <taxon>Magnoliopsida</taxon>
        <taxon>eudicotyledons</taxon>
        <taxon>Gunneridae</taxon>
        <taxon>Pentapetalae</taxon>
        <taxon>asterids</taxon>
        <taxon>campanulids</taxon>
        <taxon>Asterales</taxon>
        <taxon>Asteraceae</taxon>
        <taxon>Cichorioideae</taxon>
        <taxon>Cichorieae</taxon>
        <taxon>Lactucinae</taxon>
        <taxon>Lactuca</taxon>
    </lineage>
</organism>
<proteinExistence type="predicted"/>
<feature type="region of interest" description="Disordered" evidence="2">
    <location>
        <begin position="92"/>
        <end position="141"/>
    </location>
</feature>
<evidence type="ECO:0000256" key="2">
    <source>
        <dbReference type="SAM" id="MobiDB-lite"/>
    </source>
</evidence>
<dbReference type="AlphaFoldDB" id="A0AAU9LS55"/>
<dbReference type="Proteomes" id="UP001157418">
    <property type="component" value="Unassembled WGS sequence"/>
</dbReference>
<accession>A0AAU9LS55</accession>
<name>A0AAU9LS55_9ASTR</name>
<feature type="compositionally biased region" description="Basic and acidic residues" evidence="2">
    <location>
        <begin position="101"/>
        <end position="110"/>
    </location>
</feature>
<reference evidence="3 4" key="1">
    <citation type="submission" date="2022-01" db="EMBL/GenBank/DDBJ databases">
        <authorList>
            <person name="Xiong W."/>
            <person name="Schranz E."/>
        </authorList>
    </citation>
    <scope>NUCLEOTIDE SEQUENCE [LARGE SCALE GENOMIC DNA]</scope>
</reference>
<dbReference type="EMBL" id="CAKMRJ010000002">
    <property type="protein sequence ID" value="CAH1417172.1"/>
    <property type="molecule type" value="Genomic_DNA"/>
</dbReference>
<evidence type="ECO:0000313" key="3">
    <source>
        <dbReference type="EMBL" id="CAH1417172.1"/>
    </source>
</evidence>
<keyword evidence="4" id="KW-1185">Reference proteome</keyword>
<feature type="compositionally biased region" description="Low complexity" evidence="2">
    <location>
        <begin position="30"/>
        <end position="45"/>
    </location>
</feature>
<evidence type="ECO:0000256" key="1">
    <source>
        <dbReference type="SAM" id="Coils"/>
    </source>
</evidence>
<gene>
    <name evidence="3" type="ORF">LVIROSA_LOCUS4876</name>
</gene>
<keyword evidence="1" id="KW-0175">Coiled coil</keyword>
<feature type="region of interest" description="Disordered" evidence="2">
    <location>
        <begin position="30"/>
        <end position="66"/>
    </location>
</feature>
<feature type="compositionally biased region" description="Polar residues" evidence="2">
    <location>
        <begin position="123"/>
        <end position="137"/>
    </location>
</feature>
<sequence>MSPHLLIKSGKTSKSLPFFHSLFQIPSTYVESSSPAPVSPSNRVSLDCDSLEDDEQADIPSSEGLIVDDEPNDMLIFVYSKASMRKFSIDLDDYSPSPQKESQKHDDTQEAKFPCFPPDPPQDNGTSTDTNVANTSEPEPERIRLTAQMVADDIEEIRFHTSSHFEYLDKFQGYLERMADNMCILNETIEAQKDNNSSGDIYSLQKTVQLLVNGIKAIKTYSSSYIREIQQNVASTDSKLDLILAKLYGSNDRPPEPEGEKVNKSISNQSPIIHQILDSPNEFEKRRPEKLESLDKMAADARLKAQKNKAKMAETEKELIRKKGIKDPTLKVPRRKDIYITKIITISEPITQPKLPQTDPKGRGKHKVVFKLKKELAKKAKQKVDEDLEKDLHAKQLKDNQEVLLEKKFSEVSP</sequence>
<evidence type="ECO:0000313" key="4">
    <source>
        <dbReference type="Proteomes" id="UP001157418"/>
    </source>
</evidence>
<protein>
    <submittedName>
        <fullName evidence="3">Uncharacterized protein</fullName>
    </submittedName>
</protein>